<accession>A0A9W6F082</accession>
<evidence type="ECO:0000256" key="1">
    <source>
        <dbReference type="SAM" id="MobiDB-lite"/>
    </source>
</evidence>
<evidence type="ECO:0000313" key="3">
    <source>
        <dbReference type="EMBL" id="GLC51823.1"/>
    </source>
</evidence>
<dbReference type="InterPro" id="IPR009060">
    <property type="entry name" value="UBA-like_sf"/>
</dbReference>
<gene>
    <name evidence="3" type="primary">PLEST003536</name>
    <name evidence="3" type="ORF">PLESTB_000552300</name>
</gene>
<dbReference type="Proteomes" id="UP001165080">
    <property type="component" value="Unassembled WGS sequence"/>
</dbReference>
<feature type="compositionally biased region" description="Acidic residues" evidence="1">
    <location>
        <begin position="394"/>
        <end position="403"/>
    </location>
</feature>
<evidence type="ECO:0000259" key="2">
    <source>
        <dbReference type="PROSITE" id="PS50030"/>
    </source>
</evidence>
<reference evidence="3 4" key="1">
    <citation type="journal article" date="2023" name="Commun. Biol.">
        <title>Reorganization of the ancestral sex-determining regions during the evolution of trioecy in Pleodorina starrii.</title>
        <authorList>
            <person name="Takahashi K."/>
            <person name="Suzuki S."/>
            <person name="Kawai-Toyooka H."/>
            <person name="Yamamoto K."/>
            <person name="Hamaji T."/>
            <person name="Ootsuki R."/>
            <person name="Yamaguchi H."/>
            <person name="Kawachi M."/>
            <person name="Higashiyama T."/>
            <person name="Nozaki H."/>
        </authorList>
    </citation>
    <scope>NUCLEOTIDE SEQUENCE [LARGE SCALE GENOMIC DNA]</scope>
    <source>
        <strain evidence="3 4">NIES-4479</strain>
    </source>
</reference>
<comment type="caution">
    <text evidence="3">The sequence shown here is derived from an EMBL/GenBank/DDBJ whole genome shotgun (WGS) entry which is preliminary data.</text>
</comment>
<dbReference type="InterPro" id="IPR015940">
    <property type="entry name" value="UBA"/>
</dbReference>
<keyword evidence="4" id="KW-1185">Reference proteome</keyword>
<feature type="region of interest" description="Disordered" evidence="1">
    <location>
        <begin position="308"/>
        <end position="403"/>
    </location>
</feature>
<organism evidence="3 4">
    <name type="scientific">Pleodorina starrii</name>
    <dbReference type="NCBI Taxonomy" id="330485"/>
    <lineage>
        <taxon>Eukaryota</taxon>
        <taxon>Viridiplantae</taxon>
        <taxon>Chlorophyta</taxon>
        <taxon>core chlorophytes</taxon>
        <taxon>Chlorophyceae</taxon>
        <taxon>CS clade</taxon>
        <taxon>Chlamydomonadales</taxon>
        <taxon>Volvocaceae</taxon>
        <taxon>Pleodorina</taxon>
    </lineage>
</organism>
<proteinExistence type="predicted"/>
<dbReference type="PANTHER" id="PTHR41733">
    <property type="entry name" value="UBIQUITIN-ASSOCIATED/TRANSLATION ELONGATION FACTOR EF1B, N-TERMINAL, EUKARYOTE"/>
    <property type="match status" value="1"/>
</dbReference>
<dbReference type="PROSITE" id="PS50030">
    <property type="entry name" value="UBA"/>
    <property type="match status" value="1"/>
</dbReference>
<dbReference type="PANTHER" id="PTHR41733:SF1">
    <property type="entry name" value="CHROMOSOME UNDETERMINED SCAFFOLD_30, WHOLE GENOME SHOTGUN SEQUENCE"/>
    <property type="match status" value="1"/>
</dbReference>
<name>A0A9W6F082_9CHLO</name>
<protein>
    <recommendedName>
        <fullName evidence="2">UBA domain-containing protein</fullName>
    </recommendedName>
</protein>
<evidence type="ECO:0000313" key="4">
    <source>
        <dbReference type="Proteomes" id="UP001165080"/>
    </source>
</evidence>
<dbReference type="Gene3D" id="1.10.8.10">
    <property type="entry name" value="DNA helicase RuvA subunit, C-terminal domain"/>
    <property type="match status" value="1"/>
</dbReference>
<dbReference type="EMBL" id="BRXU01000005">
    <property type="protein sequence ID" value="GLC51823.1"/>
    <property type="molecule type" value="Genomic_DNA"/>
</dbReference>
<sequence length="456" mass="47526">MAFAAALTEKRGPRVGDAASLWNFTPAPGWTREEVQILRLCLMKHGVGQWLQILGTGLLPGKLIQQVNGQTQRLLGQQSLAAFTGLRVDVDRVRADNEARTDATRKAGLIIYDGPNLTREMKAEMREEALRRYGLTAEQLQKVDEQLEEAMRFASTAAAAVAATVGGVPGGPGGAGSAAGPVAVSVEEVHVQAVARIDPELSRLLCVPTEQLSAEQLVQLLKRLRNRLACLVDRHHERTAHPPRPGPRWDGERDAAALLYAAAAAPAAAAAGAGAGGPGSSRAAAAGEALPGVSRHLLAEATACRVRSGTAAAPPRPPTHGANVGGARKRSKGSRARAGSGQDDGGEWSGGEENAGPSGAAAAAGVKRKADSGAGLRRGTRAKRPARYDKYVDDGEYEEVDPDDAAGGRAAALVDPAAALSTLTAMGFTPRKARGALRECHFNVEAAVEWLFANCV</sequence>
<feature type="domain" description="UBA" evidence="2">
    <location>
        <begin position="413"/>
        <end position="454"/>
    </location>
</feature>
<dbReference type="Pfam" id="PF22562">
    <property type="entry name" value="UBA_7"/>
    <property type="match status" value="1"/>
</dbReference>
<dbReference type="CDD" id="cd14298">
    <property type="entry name" value="UBA2_scUBP14_like"/>
    <property type="match status" value="1"/>
</dbReference>
<dbReference type="AlphaFoldDB" id="A0A9W6F082"/>
<dbReference type="OrthoDB" id="608866at2759"/>
<dbReference type="InterPro" id="IPR033864">
    <property type="entry name" value="UBA2_scUBP14-like"/>
</dbReference>
<dbReference type="SUPFAM" id="SSF46934">
    <property type="entry name" value="UBA-like"/>
    <property type="match status" value="1"/>
</dbReference>
<feature type="compositionally biased region" description="Low complexity" evidence="1">
    <location>
        <begin position="351"/>
        <end position="365"/>
    </location>
</feature>
<dbReference type="SMART" id="SM00165">
    <property type="entry name" value="UBA"/>
    <property type="match status" value="1"/>
</dbReference>